<organism evidence="1 2">
    <name type="scientific">Desulfotignum balticum</name>
    <dbReference type="NCBI Taxonomy" id="115781"/>
    <lineage>
        <taxon>Bacteria</taxon>
        <taxon>Pseudomonadati</taxon>
        <taxon>Thermodesulfobacteriota</taxon>
        <taxon>Desulfobacteria</taxon>
        <taxon>Desulfobacterales</taxon>
        <taxon>Desulfobacteraceae</taxon>
        <taxon>Desulfotignum</taxon>
    </lineage>
</organism>
<evidence type="ECO:0000313" key="1">
    <source>
        <dbReference type="EMBL" id="MBG0778311.1"/>
    </source>
</evidence>
<dbReference type="SUPFAM" id="SSF143011">
    <property type="entry name" value="RelE-like"/>
    <property type="match status" value="1"/>
</dbReference>
<dbReference type="Pfam" id="PF05015">
    <property type="entry name" value="HigB-like_toxin"/>
    <property type="match status" value="1"/>
</dbReference>
<gene>
    <name evidence="1" type="ORF">H0S81_00040</name>
</gene>
<dbReference type="Gene3D" id="3.30.2310.20">
    <property type="entry name" value="RelE-like"/>
    <property type="match status" value="1"/>
</dbReference>
<sequence>MIKQFKYKGLKKFFYKDDRSGINPDHAENLSDILDHLDAATEIKDMNYPGSGLHPLNPKKDEIYAVSVSGAWRVTFRLTDGDAYVVDYRQSRERR</sequence>
<protein>
    <submittedName>
        <fullName evidence="1">Type II toxin-antitoxin system RelE/ParE family toxin</fullName>
    </submittedName>
</protein>
<accession>A0A931CVS9</accession>
<proteinExistence type="predicted"/>
<name>A0A931CVS9_9BACT</name>
<dbReference type="PANTHER" id="PTHR40266">
    <property type="entry name" value="TOXIN HIGB-1"/>
    <property type="match status" value="1"/>
</dbReference>
<dbReference type="InterPro" id="IPR007711">
    <property type="entry name" value="HigB-1"/>
</dbReference>
<evidence type="ECO:0000313" key="2">
    <source>
        <dbReference type="Proteomes" id="UP000706172"/>
    </source>
</evidence>
<dbReference type="AlphaFoldDB" id="A0A931CVS9"/>
<reference evidence="1" key="1">
    <citation type="submission" date="2020-07" db="EMBL/GenBank/DDBJ databases">
        <title>Severe corrosion of carbon steel in oil field produced water can be linked to methanogenic archaea containing a special type of NiFe hydrogenase.</title>
        <authorList>
            <person name="Lahme S."/>
            <person name="Mand J."/>
            <person name="Longwell J."/>
            <person name="Smith R."/>
            <person name="Enning D."/>
        </authorList>
    </citation>
    <scope>NUCLEOTIDE SEQUENCE</scope>
    <source>
        <strain evidence="1">MIC098Bin6</strain>
    </source>
</reference>
<dbReference type="PANTHER" id="PTHR40266:SF2">
    <property type="entry name" value="TOXIN HIGB-1"/>
    <property type="match status" value="1"/>
</dbReference>
<comment type="caution">
    <text evidence="1">The sequence shown here is derived from an EMBL/GenBank/DDBJ whole genome shotgun (WGS) entry which is preliminary data.</text>
</comment>
<dbReference type="Proteomes" id="UP000706172">
    <property type="component" value="Unassembled WGS sequence"/>
</dbReference>
<dbReference type="InterPro" id="IPR035093">
    <property type="entry name" value="RelE/ParE_toxin_dom_sf"/>
</dbReference>
<dbReference type="EMBL" id="JACCQK010000003">
    <property type="protein sequence ID" value="MBG0778311.1"/>
    <property type="molecule type" value="Genomic_DNA"/>
</dbReference>